<sequence length="532" mass="56503">MDERAQILVSLPRDHPTTPFWQDPPDAAVADLRSTPELPSAVDVVIVGSGITGASIAYHLLGLGKTDNSKASLPPSILMLEARQACSGATGRNGGHTKAASYRSFMDHTAAQGVDEAVKIARLELGAINSVHSLAAKTASSASIDCDSNPCDTIDVVYDPVQWTHTQEAIQAMRKAMPAGDPAAEYTLYSREEALTAFPCSDDIEIDADGKSTATHPICGVVRYTAGSISAYRFTVGVLKQCLAQGLNLQTNTPVLSVSKEAPDGGTHNWTVKTARGTVSARHVVLATNGYTAHIVPALQGVVVPLRGQIAMHRAGSNMPGASIAGNSASSSSSNGLSTTYSFIYEEGYEYMITRPPGSTCAGDVVIGGGLKYADPEVEGGLCEYGSTDDTTINPIVSAYLRETPLRYFGRGSSTDPNSGHGWGEDHPDGRVRAEWTGIMGYTPDGYPLVGEMPPTNDNKSNSGLWLCCAFQGHGMVYAWPCGRALATMIQAADLKDKADKKDIDMALQQWFPACFLATEARLKLRFAGRLH</sequence>
<dbReference type="Pfam" id="PF01266">
    <property type="entry name" value="DAO"/>
    <property type="match status" value="1"/>
</dbReference>
<evidence type="ECO:0000259" key="1">
    <source>
        <dbReference type="Pfam" id="PF01266"/>
    </source>
</evidence>
<dbReference type="PANTHER" id="PTHR13847">
    <property type="entry name" value="SARCOSINE DEHYDROGENASE-RELATED"/>
    <property type="match status" value="1"/>
</dbReference>
<dbReference type="SUPFAM" id="SSF51905">
    <property type="entry name" value="FAD/NAD(P)-binding domain"/>
    <property type="match status" value="1"/>
</dbReference>
<keyword evidence="3" id="KW-1185">Reference proteome</keyword>
<evidence type="ECO:0000313" key="2">
    <source>
        <dbReference type="EMBL" id="CAK7227089.1"/>
    </source>
</evidence>
<protein>
    <recommendedName>
        <fullName evidence="1">FAD dependent oxidoreductase domain-containing protein</fullName>
    </recommendedName>
</protein>
<evidence type="ECO:0000313" key="3">
    <source>
        <dbReference type="Proteomes" id="UP001642406"/>
    </source>
</evidence>
<accession>A0ABP0C533</accession>
<organism evidence="2 3">
    <name type="scientific">Sporothrix bragantina</name>
    <dbReference type="NCBI Taxonomy" id="671064"/>
    <lineage>
        <taxon>Eukaryota</taxon>
        <taxon>Fungi</taxon>
        <taxon>Dikarya</taxon>
        <taxon>Ascomycota</taxon>
        <taxon>Pezizomycotina</taxon>
        <taxon>Sordariomycetes</taxon>
        <taxon>Sordariomycetidae</taxon>
        <taxon>Ophiostomatales</taxon>
        <taxon>Ophiostomataceae</taxon>
        <taxon>Sporothrix</taxon>
    </lineage>
</organism>
<dbReference type="InterPro" id="IPR006076">
    <property type="entry name" value="FAD-dep_OxRdtase"/>
</dbReference>
<dbReference type="Gene3D" id="3.30.9.10">
    <property type="entry name" value="D-Amino Acid Oxidase, subunit A, domain 2"/>
    <property type="match status" value="2"/>
</dbReference>
<dbReference type="Proteomes" id="UP001642406">
    <property type="component" value="Unassembled WGS sequence"/>
</dbReference>
<dbReference type="InterPro" id="IPR036188">
    <property type="entry name" value="FAD/NAD-bd_sf"/>
</dbReference>
<dbReference type="Gene3D" id="3.50.50.60">
    <property type="entry name" value="FAD/NAD(P)-binding domain"/>
    <property type="match status" value="2"/>
</dbReference>
<proteinExistence type="predicted"/>
<reference evidence="2 3" key="1">
    <citation type="submission" date="2024-01" db="EMBL/GenBank/DDBJ databases">
        <authorList>
            <person name="Allen C."/>
            <person name="Tagirdzhanova G."/>
        </authorList>
    </citation>
    <scope>NUCLEOTIDE SEQUENCE [LARGE SCALE GENOMIC DNA]</scope>
</reference>
<comment type="caution">
    <text evidence="2">The sequence shown here is derived from an EMBL/GenBank/DDBJ whole genome shotgun (WGS) entry which is preliminary data.</text>
</comment>
<dbReference type="PANTHER" id="PTHR13847:SF284">
    <property type="entry name" value="FAD DEPENDENT OXIDOREDUCTASE DOMAIN-CONTAINING PROTEIN"/>
    <property type="match status" value="1"/>
</dbReference>
<gene>
    <name evidence="2" type="ORF">SBRCBS47491_006450</name>
</gene>
<feature type="domain" description="FAD dependent oxidoreductase" evidence="1">
    <location>
        <begin position="43"/>
        <end position="488"/>
    </location>
</feature>
<name>A0ABP0C533_9PEZI</name>
<dbReference type="EMBL" id="CAWUHC010000063">
    <property type="protein sequence ID" value="CAK7227089.1"/>
    <property type="molecule type" value="Genomic_DNA"/>
</dbReference>